<reference evidence="2" key="2">
    <citation type="submission" date="2021-04" db="EMBL/GenBank/DDBJ databases">
        <authorList>
            <person name="Podell S."/>
        </authorList>
    </citation>
    <scope>NUCLEOTIDE SEQUENCE</scope>
    <source>
        <strain evidence="2">Hildebrandi</strain>
    </source>
</reference>
<keyword evidence="3" id="KW-1185">Reference proteome</keyword>
<dbReference type="OrthoDB" id="53964at2759"/>
<gene>
    <name evidence="2" type="ORF">IV203_036254</name>
</gene>
<dbReference type="Proteomes" id="UP000693970">
    <property type="component" value="Unassembled WGS sequence"/>
</dbReference>
<feature type="region of interest" description="Disordered" evidence="1">
    <location>
        <begin position="60"/>
        <end position="98"/>
    </location>
</feature>
<feature type="compositionally biased region" description="Basic and acidic residues" evidence="1">
    <location>
        <begin position="221"/>
        <end position="230"/>
    </location>
</feature>
<evidence type="ECO:0000313" key="2">
    <source>
        <dbReference type="EMBL" id="KAG7361154.1"/>
    </source>
</evidence>
<evidence type="ECO:0000313" key="3">
    <source>
        <dbReference type="Proteomes" id="UP000693970"/>
    </source>
</evidence>
<dbReference type="EMBL" id="JAGRRH010000013">
    <property type="protein sequence ID" value="KAG7361154.1"/>
    <property type="molecule type" value="Genomic_DNA"/>
</dbReference>
<name>A0A9K3PXV3_9STRA</name>
<proteinExistence type="predicted"/>
<comment type="caution">
    <text evidence="2">The sequence shown here is derived from an EMBL/GenBank/DDBJ whole genome shotgun (WGS) entry which is preliminary data.</text>
</comment>
<feature type="region of interest" description="Disordered" evidence="1">
    <location>
        <begin position="1"/>
        <end position="38"/>
    </location>
</feature>
<feature type="compositionally biased region" description="Low complexity" evidence="1">
    <location>
        <begin position="62"/>
        <end position="80"/>
    </location>
</feature>
<evidence type="ECO:0000256" key="1">
    <source>
        <dbReference type="SAM" id="MobiDB-lite"/>
    </source>
</evidence>
<accession>A0A9K3PXV3</accession>
<protein>
    <submittedName>
        <fullName evidence="2">Uncharacterized protein</fullName>
    </submittedName>
</protein>
<feature type="region of interest" description="Disordered" evidence="1">
    <location>
        <begin position="208"/>
        <end position="230"/>
    </location>
</feature>
<feature type="compositionally biased region" description="Low complexity" evidence="1">
    <location>
        <begin position="19"/>
        <end position="34"/>
    </location>
</feature>
<sequence>MLASVATMENGMNIPPPHQQQYHLQQQYQHQQPQGNTQMPDFYGYATAPHHPPQSIVFRPPSTSVGSASSTVSSASSATSAHKRGRVGSEASSTSVLSFQPQKHQQQFHPSANPPIVQIVQYALLQHDDEDVTQMGSASTPKKARASNYQPPRVVKPSLLTAMGTLASPYHNHSPATSASPFLATNNNNSHVPMRRRLSGGHLEEYLGNHNDTMDGMDTSGENRPRSMSF</sequence>
<dbReference type="AlphaFoldDB" id="A0A9K3PXV3"/>
<reference evidence="2" key="1">
    <citation type="journal article" date="2021" name="Sci. Rep.">
        <title>Diploid genomic architecture of Nitzschia inconspicua, an elite biomass production diatom.</title>
        <authorList>
            <person name="Oliver A."/>
            <person name="Podell S."/>
            <person name="Pinowska A."/>
            <person name="Traller J.C."/>
            <person name="Smith S.R."/>
            <person name="McClure R."/>
            <person name="Beliaev A."/>
            <person name="Bohutskyi P."/>
            <person name="Hill E.A."/>
            <person name="Rabines A."/>
            <person name="Zheng H."/>
            <person name="Allen L.Z."/>
            <person name="Kuo A."/>
            <person name="Grigoriev I.V."/>
            <person name="Allen A.E."/>
            <person name="Hazlebeck D."/>
            <person name="Allen E.E."/>
        </authorList>
    </citation>
    <scope>NUCLEOTIDE SEQUENCE</scope>
    <source>
        <strain evidence="2">Hildebrandi</strain>
    </source>
</reference>
<organism evidence="2 3">
    <name type="scientific">Nitzschia inconspicua</name>
    <dbReference type="NCBI Taxonomy" id="303405"/>
    <lineage>
        <taxon>Eukaryota</taxon>
        <taxon>Sar</taxon>
        <taxon>Stramenopiles</taxon>
        <taxon>Ochrophyta</taxon>
        <taxon>Bacillariophyta</taxon>
        <taxon>Bacillariophyceae</taxon>
        <taxon>Bacillariophycidae</taxon>
        <taxon>Bacillariales</taxon>
        <taxon>Bacillariaceae</taxon>
        <taxon>Nitzschia</taxon>
    </lineage>
</organism>